<dbReference type="EMBL" id="MU827778">
    <property type="protein sequence ID" value="KAJ7340065.1"/>
    <property type="molecule type" value="Genomic_DNA"/>
</dbReference>
<feature type="compositionally biased region" description="Low complexity" evidence="7">
    <location>
        <begin position="82"/>
        <end position="91"/>
    </location>
</feature>
<evidence type="ECO:0000256" key="7">
    <source>
        <dbReference type="SAM" id="MobiDB-lite"/>
    </source>
</evidence>
<feature type="region of interest" description="Disordered" evidence="7">
    <location>
        <begin position="60"/>
        <end position="91"/>
    </location>
</feature>
<dbReference type="AlphaFoldDB" id="A0A9W9YG61"/>
<sequence length="203" mass="23038">MEANPSAFKASVSLAVGGTLKFKEESPPKRKTSFMVDDIVRDPNNVNSLYINSASYHESSFPDWMQPQTPSTGGKSEGGEEPGPVYVRSSKSRSSFSVEQVLHLERVFERQKYLGSRDRQRLAEQLQMTETQVKTWFQNRRMKMKKKQSEATERRAKLSYLNNIAYNMQQSYQGPPYYPATGTPRLLCPGLAPPECPCPYQSP</sequence>
<protein>
    <recommendedName>
        <fullName evidence="8">Homeobox domain-containing protein</fullName>
    </recommendedName>
</protein>
<proteinExistence type="predicted"/>
<dbReference type="CDD" id="cd00086">
    <property type="entry name" value="homeodomain"/>
    <property type="match status" value="1"/>
</dbReference>
<evidence type="ECO:0000256" key="5">
    <source>
        <dbReference type="PROSITE-ProRule" id="PRU00108"/>
    </source>
</evidence>
<evidence type="ECO:0000259" key="8">
    <source>
        <dbReference type="PROSITE" id="PS50071"/>
    </source>
</evidence>
<dbReference type="PRINTS" id="PR00024">
    <property type="entry name" value="HOMEOBOX"/>
</dbReference>
<comment type="subcellular location">
    <subcellularLocation>
        <location evidence="1 5 6">Nucleus</location>
    </subcellularLocation>
</comment>
<name>A0A9W9YG61_9CNID</name>
<dbReference type="GO" id="GO:0003677">
    <property type="term" value="F:DNA binding"/>
    <property type="evidence" value="ECO:0007669"/>
    <property type="project" value="UniProtKB-UniRule"/>
</dbReference>
<evidence type="ECO:0000256" key="6">
    <source>
        <dbReference type="RuleBase" id="RU000682"/>
    </source>
</evidence>
<dbReference type="InterPro" id="IPR001356">
    <property type="entry name" value="HD"/>
</dbReference>
<accession>A0A9W9YG61</accession>
<evidence type="ECO:0000313" key="9">
    <source>
        <dbReference type="EMBL" id="KAJ7340065.1"/>
    </source>
</evidence>
<evidence type="ECO:0000256" key="3">
    <source>
        <dbReference type="ARBA" id="ARBA00023155"/>
    </source>
</evidence>
<dbReference type="InterPro" id="IPR009057">
    <property type="entry name" value="Homeodomain-like_sf"/>
</dbReference>
<evidence type="ECO:0000256" key="2">
    <source>
        <dbReference type="ARBA" id="ARBA00023125"/>
    </source>
</evidence>
<dbReference type="InterPro" id="IPR020479">
    <property type="entry name" value="HD_metazoa"/>
</dbReference>
<keyword evidence="10" id="KW-1185">Reference proteome</keyword>
<keyword evidence="3 5" id="KW-0371">Homeobox</keyword>
<organism evidence="9 10">
    <name type="scientific">Desmophyllum pertusum</name>
    <dbReference type="NCBI Taxonomy" id="174260"/>
    <lineage>
        <taxon>Eukaryota</taxon>
        <taxon>Metazoa</taxon>
        <taxon>Cnidaria</taxon>
        <taxon>Anthozoa</taxon>
        <taxon>Hexacorallia</taxon>
        <taxon>Scleractinia</taxon>
        <taxon>Caryophylliina</taxon>
        <taxon>Caryophylliidae</taxon>
        <taxon>Desmophyllum</taxon>
    </lineage>
</organism>
<dbReference type="OrthoDB" id="5981035at2759"/>
<dbReference type="PROSITE" id="PS50071">
    <property type="entry name" value="HOMEOBOX_2"/>
    <property type="match status" value="1"/>
</dbReference>
<dbReference type="InterPro" id="IPR050848">
    <property type="entry name" value="Homeobox_TF"/>
</dbReference>
<gene>
    <name evidence="9" type="ORF">OS493_002788</name>
</gene>
<dbReference type="PANTHER" id="PTHR24333:SF5">
    <property type="entry name" value="VENT HOMEOBOX"/>
    <property type="match status" value="1"/>
</dbReference>
<reference evidence="9" key="1">
    <citation type="submission" date="2023-01" db="EMBL/GenBank/DDBJ databases">
        <title>Genome assembly of the deep-sea coral Lophelia pertusa.</title>
        <authorList>
            <person name="Herrera S."/>
            <person name="Cordes E."/>
        </authorList>
    </citation>
    <scope>NUCLEOTIDE SEQUENCE</scope>
    <source>
        <strain evidence="9">USNM1676648</strain>
        <tissue evidence="9">Polyp</tissue>
    </source>
</reference>
<evidence type="ECO:0000256" key="4">
    <source>
        <dbReference type="ARBA" id="ARBA00023242"/>
    </source>
</evidence>
<evidence type="ECO:0000256" key="1">
    <source>
        <dbReference type="ARBA" id="ARBA00004123"/>
    </source>
</evidence>
<dbReference type="PANTHER" id="PTHR24333">
    <property type="entry name" value="HOMEO BOX HB9 LIKE A-RELATED"/>
    <property type="match status" value="1"/>
</dbReference>
<dbReference type="GO" id="GO:0000981">
    <property type="term" value="F:DNA-binding transcription factor activity, RNA polymerase II-specific"/>
    <property type="evidence" value="ECO:0007669"/>
    <property type="project" value="InterPro"/>
</dbReference>
<comment type="caution">
    <text evidence="9">The sequence shown here is derived from an EMBL/GenBank/DDBJ whole genome shotgun (WGS) entry which is preliminary data.</text>
</comment>
<evidence type="ECO:0000313" key="10">
    <source>
        <dbReference type="Proteomes" id="UP001163046"/>
    </source>
</evidence>
<dbReference type="InterPro" id="IPR017970">
    <property type="entry name" value="Homeobox_CS"/>
</dbReference>
<dbReference type="SMART" id="SM00389">
    <property type="entry name" value="HOX"/>
    <property type="match status" value="1"/>
</dbReference>
<dbReference type="PROSITE" id="PS00027">
    <property type="entry name" value="HOMEOBOX_1"/>
    <property type="match status" value="1"/>
</dbReference>
<feature type="DNA-binding region" description="Homeobox" evidence="5">
    <location>
        <begin position="89"/>
        <end position="148"/>
    </location>
</feature>
<keyword evidence="2 5" id="KW-0238">DNA-binding</keyword>
<feature type="domain" description="Homeobox" evidence="8">
    <location>
        <begin position="87"/>
        <end position="147"/>
    </location>
</feature>
<dbReference type="Proteomes" id="UP001163046">
    <property type="component" value="Unassembled WGS sequence"/>
</dbReference>
<dbReference type="GO" id="GO:0005634">
    <property type="term" value="C:nucleus"/>
    <property type="evidence" value="ECO:0007669"/>
    <property type="project" value="UniProtKB-SubCell"/>
</dbReference>
<keyword evidence="4 5" id="KW-0539">Nucleus</keyword>
<dbReference type="Pfam" id="PF00046">
    <property type="entry name" value="Homeodomain"/>
    <property type="match status" value="1"/>
</dbReference>
<dbReference type="SUPFAM" id="SSF46689">
    <property type="entry name" value="Homeodomain-like"/>
    <property type="match status" value="1"/>
</dbReference>
<dbReference type="Gene3D" id="1.10.10.60">
    <property type="entry name" value="Homeodomain-like"/>
    <property type="match status" value="1"/>
</dbReference>